<evidence type="ECO:0000259" key="6">
    <source>
        <dbReference type="PROSITE" id="PS51352"/>
    </source>
</evidence>
<keyword evidence="2" id="KW-0201">Cytochrome c-type biogenesis</keyword>
<proteinExistence type="predicted"/>
<keyword evidence="5" id="KW-0472">Membrane</keyword>
<dbReference type="PROSITE" id="PS51352">
    <property type="entry name" value="THIOREDOXIN_2"/>
    <property type="match status" value="1"/>
</dbReference>
<dbReference type="RefSeq" id="WP_059023512.1">
    <property type="nucleotide sequence ID" value="NZ_JBNZCO010000001.1"/>
</dbReference>
<reference evidence="8 10" key="3">
    <citation type="journal article" date="2020" name="Int. J. Syst. Evol. Microbiol.">
        <title>Novel acetic acid bacteria from cider fermentations: Acetobacter conturbans sp. nov. and Acetobacter fallax sp. nov.</title>
        <authorList>
            <person name="Sombolestani A.S."/>
            <person name="Cleenwerck I."/>
            <person name="Cnockaert M."/>
            <person name="Borremans W."/>
            <person name="Wieme A.D."/>
            <person name="De Vuyst L."/>
            <person name="Vandamme P."/>
        </authorList>
    </citation>
    <scope>NUCLEOTIDE SEQUENCE [LARGE SCALE GENOMIC DNA]</scope>
    <source>
        <strain evidence="8 10">LMG 23848</strain>
    </source>
</reference>
<dbReference type="SUPFAM" id="SSF52833">
    <property type="entry name" value="Thioredoxin-like"/>
    <property type="match status" value="1"/>
</dbReference>
<dbReference type="EMBL" id="WOTE01000001">
    <property type="protein sequence ID" value="NHO38499.1"/>
    <property type="molecule type" value="Genomic_DNA"/>
</dbReference>
<reference evidence="7" key="1">
    <citation type="submission" date="2014-09" db="EMBL/GenBank/DDBJ databases">
        <authorList>
            <person name="Magalhaes I.L.F."/>
            <person name="Oliveira U."/>
            <person name="Santos F.R."/>
            <person name="Vidigal T.H.D.A."/>
            <person name="Brescovit A.D."/>
            <person name="Santos A.J."/>
        </authorList>
    </citation>
    <scope>NUCLEOTIDE SEQUENCE</scope>
    <source>
        <strain evidence="7">LMG 23848T</strain>
    </source>
</reference>
<feature type="transmembrane region" description="Helical" evidence="5">
    <location>
        <begin position="12"/>
        <end position="33"/>
    </location>
</feature>
<sequence>MTTPSDNLTRRRLLMALPLAGAGIAGVAFWKMLDGMEHGSFNPHDINAPVLDRPVPDFTLAPLPPADGFTAQDLQQITKPVLVNFFASWCIPCLAEMPTLMTLKDKLTMWGIAYKDKPENAASFLRHSGNPFTRLGDDHDGRAGIEWGISGVPETFLIGPGGVIRWHTAAPLTDETINKVLLPLVHRLQTP</sequence>
<dbReference type="EMBL" id="LN609302">
    <property type="protein sequence ID" value="CEF55313.1"/>
    <property type="molecule type" value="Genomic_DNA"/>
</dbReference>
<dbReference type="PATRIC" id="fig|431306.5.peg.1377"/>
<name>A0A0U4YBX2_9PROT</name>
<dbReference type="NCBIfam" id="TIGR00385">
    <property type="entry name" value="dsbE"/>
    <property type="match status" value="1"/>
</dbReference>
<evidence type="ECO:0000256" key="4">
    <source>
        <dbReference type="ARBA" id="ARBA00023284"/>
    </source>
</evidence>
<dbReference type="PANTHER" id="PTHR42852">
    <property type="entry name" value="THIOL:DISULFIDE INTERCHANGE PROTEIN DSBE"/>
    <property type="match status" value="1"/>
</dbReference>
<keyword evidence="4" id="KW-0676">Redox-active center</keyword>
<keyword evidence="5" id="KW-1133">Transmembrane helix</keyword>
<keyword evidence="3" id="KW-1015">Disulfide bond</keyword>
<dbReference type="OrthoDB" id="9799347at2"/>
<dbReference type="AlphaFoldDB" id="A0A0U4YBX2"/>
<dbReference type="Pfam" id="PF00578">
    <property type="entry name" value="AhpC-TSA"/>
    <property type="match status" value="1"/>
</dbReference>
<reference evidence="9" key="2">
    <citation type="submission" date="2014-09" db="EMBL/GenBank/DDBJ databases">
        <authorList>
            <person name="Illeghems K.G."/>
        </authorList>
    </citation>
    <scope>NUCLEOTIDE SEQUENCE [LARGE SCALE GENOMIC DNA]</scope>
    <source>
        <strain evidence="9">LMG 23848T</strain>
    </source>
</reference>
<dbReference type="InterPro" id="IPR036249">
    <property type="entry name" value="Thioredoxin-like_sf"/>
</dbReference>
<evidence type="ECO:0000313" key="10">
    <source>
        <dbReference type="Proteomes" id="UP000657200"/>
    </source>
</evidence>
<dbReference type="GO" id="GO:0030288">
    <property type="term" value="C:outer membrane-bounded periplasmic space"/>
    <property type="evidence" value="ECO:0007669"/>
    <property type="project" value="InterPro"/>
</dbReference>
<keyword evidence="5" id="KW-0812">Transmembrane</keyword>
<dbReference type="InterPro" id="IPR000866">
    <property type="entry name" value="AhpC/TSA"/>
</dbReference>
<dbReference type="GO" id="GO:0015036">
    <property type="term" value="F:disulfide oxidoreductase activity"/>
    <property type="evidence" value="ECO:0007669"/>
    <property type="project" value="InterPro"/>
</dbReference>
<dbReference type="GO" id="GO:0017004">
    <property type="term" value="P:cytochrome complex assembly"/>
    <property type="evidence" value="ECO:0007669"/>
    <property type="project" value="UniProtKB-KW"/>
</dbReference>
<evidence type="ECO:0000313" key="8">
    <source>
        <dbReference type="EMBL" id="NHO38499.1"/>
    </source>
</evidence>
<gene>
    <name evidence="7" type="primary">ccmG</name>
    <name evidence="7" type="ORF">AGA_1351</name>
    <name evidence="8" type="ORF">GOB80_02160</name>
</gene>
<evidence type="ECO:0000256" key="2">
    <source>
        <dbReference type="ARBA" id="ARBA00022748"/>
    </source>
</evidence>
<keyword evidence="10" id="KW-1185">Reference proteome</keyword>
<evidence type="ECO:0000256" key="5">
    <source>
        <dbReference type="SAM" id="Phobius"/>
    </source>
</evidence>
<dbReference type="STRING" id="431306.AGA_1351"/>
<dbReference type="Gene3D" id="3.40.30.10">
    <property type="entry name" value="Glutaredoxin"/>
    <property type="match status" value="1"/>
</dbReference>
<evidence type="ECO:0000313" key="7">
    <source>
        <dbReference type="EMBL" id="CEF55313.1"/>
    </source>
</evidence>
<comment type="subcellular location">
    <subcellularLocation>
        <location evidence="1">Cell envelope</location>
    </subcellularLocation>
</comment>
<dbReference type="PANTHER" id="PTHR42852:SF6">
    <property type="entry name" value="THIOL:DISULFIDE INTERCHANGE PROTEIN DSBE"/>
    <property type="match status" value="1"/>
</dbReference>
<accession>A0A0U4YBX2</accession>
<dbReference type="InterPro" id="IPR013766">
    <property type="entry name" value="Thioredoxin_domain"/>
</dbReference>
<protein>
    <submittedName>
        <fullName evidence="7">Cytochrome c biogenesis protein CcmG, thiol:disulfide interchange protein DsbE</fullName>
    </submittedName>
    <submittedName>
        <fullName evidence="8">DsbE family thiol:disulfide interchange protein</fullName>
    </submittedName>
</protein>
<feature type="domain" description="Thioredoxin" evidence="6">
    <location>
        <begin position="49"/>
        <end position="190"/>
    </location>
</feature>
<evidence type="ECO:0000256" key="3">
    <source>
        <dbReference type="ARBA" id="ARBA00023157"/>
    </source>
</evidence>
<evidence type="ECO:0000256" key="1">
    <source>
        <dbReference type="ARBA" id="ARBA00004196"/>
    </source>
</evidence>
<dbReference type="Proteomes" id="UP000657200">
    <property type="component" value="Unassembled WGS sequence"/>
</dbReference>
<dbReference type="Proteomes" id="UP000068250">
    <property type="component" value="Chromosome I"/>
</dbReference>
<organism evidence="7 9">
    <name type="scientific">Acetobacter ghanensis</name>
    <dbReference type="NCBI Taxonomy" id="431306"/>
    <lineage>
        <taxon>Bacteria</taxon>
        <taxon>Pseudomonadati</taxon>
        <taxon>Pseudomonadota</taxon>
        <taxon>Alphaproteobacteria</taxon>
        <taxon>Acetobacterales</taxon>
        <taxon>Acetobacteraceae</taxon>
        <taxon>Acetobacter</taxon>
    </lineage>
</organism>
<dbReference type="GO" id="GO:0016209">
    <property type="term" value="F:antioxidant activity"/>
    <property type="evidence" value="ECO:0007669"/>
    <property type="project" value="InterPro"/>
</dbReference>
<dbReference type="InterPro" id="IPR050553">
    <property type="entry name" value="Thioredoxin_ResA/DsbE_sf"/>
</dbReference>
<dbReference type="InterPro" id="IPR004799">
    <property type="entry name" value="Periplasmic_diS_OxRdtase_DsbE"/>
</dbReference>
<evidence type="ECO:0000313" key="9">
    <source>
        <dbReference type="Proteomes" id="UP000068250"/>
    </source>
</evidence>